<evidence type="ECO:0000256" key="7">
    <source>
        <dbReference type="ARBA" id="ARBA00022833"/>
    </source>
</evidence>
<dbReference type="PROSITE" id="PS00759">
    <property type="entry name" value="ARGE_DAPE_CPG2_2"/>
    <property type="match status" value="1"/>
</dbReference>
<feature type="binding site" evidence="10">
    <location>
        <position position="111"/>
    </location>
    <ligand>
        <name>Zn(2+)</name>
        <dbReference type="ChEBI" id="CHEBI:29105"/>
        <label>2</label>
    </ligand>
</feature>
<evidence type="ECO:0000256" key="3">
    <source>
        <dbReference type="ARBA" id="ARBA00011913"/>
    </source>
</evidence>
<dbReference type="GO" id="GO:0046872">
    <property type="term" value="F:metal ion binding"/>
    <property type="evidence" value="ECO:0007669"/>
    <property type="project" value="UniProtKB-KW"/>
</dbReference>
<evidence type="ECO:0000256" key="5">
    <source>
        <dbReference type="ARBA" id="ARBA00022723"/>
    </source>
</evidence>
<dbReference type="InterPro" id="IPR002933">
    <property type="entry name" value="Peptidase_M20"/>
</dbReference>
<dbReference type="SUPFAM" id="SSF55031">
    <property type="entry name" value="Bacterial exopeptidase dimerisation domain"/>
    <property type="match status" value="1"/>
</dbReference>
<sequence length="404" mass="45252">MTTETKEHIAVTRFREFLRIKTVQPNPDYEGSCVFLEKYAKELGLDYSVVECVPGKPACILTWVGKNPSIPAIMLNCHSDVVPVSAANWTHDPFAADKLENGDIIARGAQDMKCVGIQYLEAIRVMKHQCKQPLRTLHVTFVPDEEVGGQEGMKLFVKMDEFKRLNIGFALDEGLASPGDTYKLFYGERAPWWLTLTARGKAGHGSQFLEPCATIRLIKTLNKFFAFRESEARRLKYGKKENGTAFQLGDVTTTNVTILKAGVQHNVVPEVASAGVDIRVAPTVDLQAFKKQLEDWCAEDGVEIEYVNTFWDNSTTATNDSNVWWTALKSVTDKRNIKLDLEIFPAATDSRYVREIGIPAFGISPMNQTPVLLHDHDEYLNEKVFLTGVDFYVDLLPALADVPN</sequence>
<evidence type="ECO:0000313" key="13">
    <source>
        <dbReference type="Proteomes" id="UP000318582"/>
    </source>
</evidence>
<evidence type="ECO:0000256" key="6">
    <source>
        <dbReference type="ARBA" id="ARBA00022801"/>
    </source>
</evidence>
<dbReference type="FunFam" id="1.10.150.900:FF:000001">
    <property type="entry name" value="Aminoacylase-1, putative"/>
    <property type="match status" value="1"/>
</dbReference>
<dbReference type="InterPro" id="IPR011650">
    <property type="entry name" value="Peptidase_M20_dimer"/>
</dbReference>
<dbReference type="GO" id="GO:0005737">
    <property type="term" value="C:cytoplasm"/>
    <property type="evidence" value="ECO:0007669"/>
    <property type="project" value="UniProtKB-SubCell"/>
</dbReference>
<evidence type="ECO:0000256" key="9">
    <source>
        <dbReference type="PIRSR" id="PIRSR036696-1"/>
    </source>
</evidence>
<dbReference type="Proteomes" id="UP000318582">
    <property type="component" value="Unassembled WGS sequence"/>
</dbReference>
<dbReference type="GO" id="GO:0004046">
    <property type="term" value="F:aminoacylase activity"/>
    <property type="evidence" value="ECO:0007669"/>
    <property type="project" value="UniProtKB-EC"/>
</dbReference>
<gene>
    <name evidence="12" type="ORF">PhCBS80983_g01108</name>
</gene>
<feature type="active site" description="Proton acceptor" evidence="9">
    <location>
        <position position="145"/>
    </location>
</feature>
<dbReference type="InterPro" id="IPR036264">
    <property type="entry name" value="Bact_exopeptidase_dim_dom"/>
</dbReference>
<dbReference type="FunFam" id="3.40.630.10:FF:000019">
    <property type="entry name" value="Aminoacylase 1"/>
    <property type="match status" value="1"/>
</dbReference>
<name>A0A507EBU2_9FUNG</name>
<evidence type="ECO:0000256" key="8">
    <source>
        <dbReference type="ARBA" id="ARBA00029656"/>
    </source>
</evidence>
<keyword evidence="13" id="KW-1185">Reference proteome</keyword>
<dbReference type="STRING" id="109895.A0A507EBU2"/>
<dbReference type="Gene3D" id="3.40.630.10">
    <property type="entry name" value="Zn peptidases"/>
    <property type="match status" value="1"/>
</dbReference>
<dbReference type="AlphaFoldDB" id="A0A507EBU2"/>
<feature type="binding site" evidence="10">
    <location>
        <position position="173"/>
    </location>
    <ligand>
        <name>Zn(2+)</name>
        <dbReference type="ChEBI" id="CHEBI:29105"/>
        <label>1</label>
    </ligand>
</feature>
<dbReference type="FunFam" id="3.30.70.360:FF:000005">
    <property type="entry name" value="Putative Aminoacylase-1"/>
    <property type="match status" value="1"/>
</dbReference>
<dbReference type="PANTHER" id="PTHR45892:SF1">
    <property type="entry name" value="AMINOACYLASE-1"/>
    <property type="match status" value="1"/>
</dbReference>
<reference evidence="12 13" key="1">
    <citation type="journal article" date="2019" name="Sci. Rep.">
        <title>Comparative genomics of chytrid fungi reveal insights into the obligate biotrophic and pathogenic lifestyle of Synchytrium endobioticum.</title>
        <authorList>
            <person name="van de Vossenberg B.T.L.H."/>
            <person name="Warris S."/>
            <person name="Nguyen H.D.T."/>
            <person name="van Gent-Pelzer M.P.E."/>
            <person name="Joly D.L."/>
            <person name="van de Geest H.C."/>
            <person name="Bonants P.J.M."/>
            <person name="Smith D.S."/>
            <person name="Levesque C.A."/>
            <person name="van der Lee T.A.J."/>
        </authorList>
    </citation>
    <scope>NUCLEOTIDE SEQUENCE [LARGE SCALE GENOMIC DNA]</scope>
    <source>
        <strain evidence="12 13">CBS 809.83</strain>
    </source>
</reference>
<evidence type="ECO:0000259" key="11">
    <source>
        <dbReference type="Pfam" id="PF07687"/>
    </source>
</evidence>
<keyword evidence="4" id="KW-0963">Cytoplasm</keyword>
<evidence type="ECO:0000256" key="10">
    <source>
        <dbReference type="PIRSR" id="PIRSR036696-2"/>
    </source>
</evidence>
<evidence type="ECO:0000256" key="1">
    <source>
        <dbReference type="ARBA" id="ARBA00004496"/>
    </source>
</evidence>
<evidence type="ECO:0000256" key="2">
    <source>
        <dbReference type="ARBA" id="ARBA00006247"/>
    </source>
</evidence>
<dbReference type="Pfam" id="PF07687">
    <property type="entry name" value="M20_dimer"/>
    <property type="match status" value="1"/>
</dbReference>
<dbReference type="EMBL" id="QEAQ01000007">
    <property type="protein sequence ID" value="TPX61549.1"/>
    <property type="molecule type" value="Genomic_DNA"/>
</dbReference>
<feature type="binding site" evidence="10">
    <location>
        <position position="78"/>
    </location>
    <ligand>
        <name>Zn(2+)</name>
        <dbReference type="ChEBI" id="CHEBI:29105"/>
        <label>1</label>
    </ligand>
</feature>
<evidence type="ECO:0000256" key="4">
    <source>
        <dbReference type="ARBA" id="ARBA00022490"/>
    </source>
</evidence>
<feature type="binding site" evidence="10">
    <location>
        <position position="146"/>
    </location>
    <ligand>
        <name>Zn(2+)</name>
        <dbReference type="ChEBI" id="CHEBI:29105"/>
        <label>2</label>
    </ligand>
</feature>
<comment type="caution">
    <text evidence="12">The sequence shown here is derived from an EMBL/GenBank/DDBJ whole genome shotgun (WGS) entry which is preliminary data.</text>
</comment>
<comment type="cofactor">
    <cofactor evidence="10">
        <name>Zn(2+)</name>
        <dbReference type="ChEBI" id="CHEBI:29105"/>
    </cofactor>
    <text evidence="10">Binds 2 Zn(2+) ions per subunit.</text>
</comment>
<feature type="active site" evidence="9">
    <location>
        <position position="80"/>
    </location>
</feature>
<organism evidence="12 13">
    <name type="scientific">Powellomyces hirtus</name>
    <dbReference type="NCBI Taxonomy" id="109895"/>
    <lineage>
        <taxon>Eukaryota</taxon>
        <taxon>Fungi</taxon>
        <taxon>Fungi incertae sedis</taxon>
        <taxon>Chytridiomycota</taxon>
        <taxon>Chytridiomycota incertae sedis</taxon>
        <taxon>Chytridiomycetes</taxon>
        <taxon>Spizellomycetales</taxon>
        <taxon>Powellomycetaceae</taxon>
        <taxon>Powellomyces</taxon>
    </lineage>
</organism>
<keyword evidence="6 12" id="KW-0378">Hydrolase</keyword>
<dbReference type="Pfam" id="PF01546">
    <property type="entry name" value="Peptidase_M20"/>
    <property type="match status" value="1"/>
</dbReference>
<comment type="subcellular location">
    <subcellularLocation>
        <location evidence="1">Cytoplasm</location>
    </subcellularLocation>
</comment>
<accession>A0A507EBU2</accession>
<dbReference type="NCBIfam" id="TIGR01880">
    <property type="entry name" value="Ac-peptdase-euk"/>
    <property type="match status" value="1"/>
</dbReference>
<dbReference type="InterPro" id="IPR052083">
    <property type="entry name" value="Aminoacylase-1_M20A"/>
</dbReference>
<protein>
    <recommendedName>
        <fullName evidence="3">N-acyl-aliphatic-L-amino acid amidohydrolase</fullName>
        <ecNumber evidence="3">3.5.1.14</ecNumber>
    </recommendedName>
    <alternativeName>
        <fullName evidence="8">N-acyl-L-amino-acid amidohydrolase</fullName>
    </alternativeName>
</protein>
<dbReference type="PANTHER" id="PTHR45892">
    <property type="entry name" value="AMINOACYLASE-1"/>
    <property type="match status" value="1"/>
</dbReference>
<dbReference type="InterPro" id="IPR001261">
    <property type="entry name" value="ArgE/DapE_CS"/>
</dbReference>
<dbReference type="CDD" id="cd05646">
    <property type="entry name" value="M20_AcylaseI_like"/>
    <property type="match status" value="1"/>
</dbReference>
<evidence type="ECO:0000313" key="12">
    <source>
        <dbReference type="EMBL" id="TPX61549.1"/>
    </source>
</evidence>
<dbReference type="PIRSF" id="PIRSF036696">
    <property type="entry name" value="ACY-1"/>
    <property type="match status" value="1"/>
</dbReference>
<keyword evidence="5 10" id="KW-0479">Metal-binding</keyword>
<feature type="binding site" evidence="10">
    <location>
        <position position="111"/>
    </location>
    <ligand>
        <name>Zn(2+)</name>
        <dbReference type="ChEBI" id="CHEBI:29105"/>
        <label>1</label>
    </ligand>
</feature>
<comment type="similarity">
    <text evidence="2">Belongs to the peptidase M20A family.</text>
</comment>
<keyword evidence="7 10" id="KW-0862">Zinc</keyword>
<proteinExistence type="inferred from homology"/>
<dbReference type="InterPro" id="IPR010159">
    <property type="entry name" value="N-acyl_aa_amidohydrolase"/>
</dbReference>
<dbReference type="Gene3D" id="3.30.70.360">
    <property type="match status" value="1"/>
</dbReference>
<dbReference type="Gene3D" id="1.10.150.900">
    <property type="match status" value="1"/>
</dbReference>
<dbReference type="GO" id="GO:0006520">
    <property type="term" value="P:amino acid metabolic process"/>
    <property type="evidence" value="ECO:0007669"/>
    <property type="project" value="InterPro"/>
</dbReference>
<dbReference type="EC" id="3.5.1.14" evidence="3"/>
<feature type="domain" description="Peptidase M20 dimerisation" evidence="11">
    <location>
        <begin position="187"/>
        <end position="303"/>
    </location>
</feature>
<feature type="binding site" evidence="10">
    <location>
        <position position="374"/>
    </location>
    <ligand>
        <name>Zn(2+)</name>
        <dbReference type="ChEBI" id="CHEBI:29105"/>
        <label>2</label>
    </ligand>
</feature>
<dbReference type="SUPFAM" id="SSF53187">
    <property type="entry name" value="Zn-dependent exopeptidases"/>
    <property type="match status" value="1"/>
</dbReference>